<dbReference type="InterPro" id="IPR052579">
    <property type="entry name" value="Zinc_finger_SWIM"/>
</dbReference>
<evidence type="ECO:0000313" key="5">
    <source>
        <dbReference type="Proteomes" id="UP000663879"/>
    </source>
</evidence>
<name>A0A814IPR4_9BILA</name>
<dbReference type="GO" id="GO:0043565">
    <property type="term" value="F:sequence-specific DNA binding"/>
    <property type="evidence" value="ECO:0007669"/>
    <property type="project" value="InterPro"/>
</dbReference>
<dbReference type="EMBL" id="CAJNOC010004570">
    <property type="protein sequence ID" value="CAF1026395.1"/>
    <property type="molecule type" value="Genomic_DNA"/>
</dbReference>
<evidence type="ECO:0008006" key="6">
    <source>
        <dbReference type="Google" id="ProtNLM"/>
    </source>
</evidence>
<dbReference type="PROSITE" id="PS50811">
    <property type="entry name" value="WRKY"/>
    <property type="match status" value="1"/>
</dbReference>
<reference evidence="4" key="1">
    <citation type="submission" date="2021-02" db="EMBL/GenBank/DDBJ databases">
        <authorList>
            <person name="Nowell W R."/>
        </authorList>
    </citation>
    <scope>NUCLEOTIDE SEQUENCE</scope>
    <source>
        <strain evidence="4">Ploen Becks lab</strain>
    </source>
</reference>
<dbReference type="PANTHER" id="PTHR31569:SF4">
    <property type="entry name" value="SWIM-TYPE DOMAIN-CONTAINING PROTEIN"/>
    <property type="match status" value="1"/>
</dbReference>
<sequence length="754" mass="88776">MNESLDYQNFDFFEKKFDSFCQLKEQLEQWSKMNYVPIKIRTSNRLKNEDPCSKTLIYSSIYYTCVHYGEYRPRVTTGSRVHQKVYSTNCPFMIHVKSDVKKGELYVFKYETKHNHEISEEIFCNYPKNRRLDKNKEKEVAKLLSVDPVHRKLKRQITMNTNKPITSYDIYNLKAKLLKKDDNFNSDEGTKIKNLIEKIKNEDIENKVAYSLDNDNQLQCLFIQTKFQANWFKNFDTIIHIDGIFKLNVENYLLYVILVQDSNCNGRPVSYCLMKNETNENLEFFYNKFSEYNSVEFVKLVMVDKDLSKLFLVKKFFPNSLTLLCVFHVIKYLKSVVGKLVVSQCVKNELMECMQGMVYVCNEEEYESYYNELKEKAKKSKDFLNYFDKNWHNCQDLCVRYYRQALPTLGTHTNNHLESYNNNLKISIKARSHLTDCIVELMLITKETCSSVRVNELISHLSDHASDLILNQYDLIKKSNYSIHRVGQKDFNIHSTNKNYLVRVDNNNLVKCECDFTINFLLPCRHTLFICEYNLNLTPWFHERFLKKASTKDINPLVESQNINSSNNRPIWQWTKDCLKPSTPEQKFRKLKNLVEDITNVICASGEEEFVLQQNKLKNFLGTLQTNKHRYETSVLDESTPKSSVKINNSKIDESPLSNISSYRRNLFKDLEISSEFSLDEDNTLVDQSDFVFSPEIKVNKVVNRVGRPKNSKKKLGFFNVNKHKRGLETKDLKDVQRTNDVLSPIGKRTRSQF</sequence>
<dbReference type="GO" id="GO:0008270">
    <property type="term" value="F:zinc ion binding"/>
    <property type="evidence" value="ECO:0007669"/>
    <property type="project" value="UniProtKB-KW"/>
</dbReference>
<evidence type="ECO:0000259" key="3">
    <source>
        <dbReference type="PROSITE" id="PS50966"/>
    </source>
</evidence>
<keyword evidence="1" id="KW-0863">Zinc-finger</keyword>
<dbReference type="GO" id="GO:0003700">
    <property type="term" value="F:DNA-binding transcription factor activity"/>
    <property type="evidence" value="ECO:0007669"/>
    <property type="project" value="InterPro"/>
</dbReference>
<dbReference type="InterPro" id="IPR007527">
    <property type="entry name" value="Znf_SWIM"/>
</dbReference>
<dbReference type="Pfam" id="PF21056">
    <property type="entry name" value="ZSWIM1-3_RNaseH-like"/>
    <property type="match status" value="1"/>
</dbReference>
<organism evidence="4 5">
    <name type="scientific">Brachionus calyciflorus</name>
    <dbReference type="NCBI Taxonomy" id="104777"/>
    <lineage>
        <taxon>Eukaryota</taxon>
        <taxon>Metazoa</taxon>
        <taxon>Spiralia</taxon>
        <taxon>Gnathifera</taxon>
        <taxon>Rotifera</taxon>
        <taxon>Eurotatoria</taxon>
        <taxon>Monogononta</taxon>
        <taxon>Pseudotrocha</taxon>
        <taxon>Ploima</taxon>
        <taxon>Brachionidae</taxon>
        <taxon>Brachionus</taxon>
    </lineage>
</organism>
<dbReference type="Proteomes" id="UP000663879">
    <property type="component" value="Unassembled WGS sequence"/>
</dbReference>
<keyword evidence="1" id="KW-0862">Zinc</keyword>
<keyword evidence="1" id="KW-0479">Metal-binding</keyword>
<keyword evidence="5" id="KW-1185">Reference proteome</keyword>
<gene>
    <name evidence="4" type="ORF">OXX778_LOCUS17640</name>
</gene>
<evidence type="ECO:0000259" key="2">
    <source>
        <dbReference type="PROSITE" id="PS50811"/>
    </source>
</evidence>
<feature type="domain" description="SWIM-type" evidence="3">
    <location>
        <begin position="500"/>
        <end position="535"/>
    </location>
</feature>
<dbReference type="PROSITE" id="PS50966">
    <property type="entry name" value="ZF_SWIM"/>
    <property type="match status" value="1"/>
</dbReference>
<accession>A0A814IPR4</accession>
<dbReference type="PANTHER" id="PTHR31569">
    <property type="entry name" value="SWIM-TYPE DOMAIN-CONTAINING PROTEIN"/>
    <property type="match status" value="1"/>
</dbReference>
<evidence type="ECO:0000313" key="4">
    <source>
        <dbReference type="EMBL" id="CAF1026395.1"/>
    </source>
</evidence>
<protein>
    <recommendedName>
        <fullName evidence="6">SWIM-type domain-containing protein</fullName>
    </recommendedName>
</protein>
<comment type="caution">
    <text evidence="4">The sequence shown here is derived from an EMBL/GenBank/DDBJ whole genome shotgun (WGS) entry which is preliminary data.</text>
</comment>
<proteinExistence type="predicted"/>
<dbReference type="OrthoDB" id="10058032at2759"/>
<dbReference type="AlphaFoldDB" id="A0A814IPR4"/>
<feature type="domain" description="WRKY" evidence="2">
    <location>
        <begin position="68"/>
        <end position="119"/>
    </location>
</feature>
<dbReference type="InterPro" id="IPR048324">
    <property type="entry name" value="ZSWIM1-3_RNaseH-like"/>
</dbReference>
<evidence type="ECO:0000256" key="1">
    <source>
        <dbReference type="PROSITE-ProRule" id="PRU00325"/>
    </source>
</evidence>
<dbReference type="InterPro" id="IPR003657">
    <property type="entry name" value="WRKY_dom"/>
</dbReference>